<dbReference type="Proteomes" id="UP001139488">
    <property type="component" value="Unassembled WGS sequence"/>
</dbReference>
<evidence type="ECO:0000259" key="3">
    <source>
        <dbReference type="Pfam" id="PF02826"/>
    </source>
</evidence>
<dbReference type="AlphaFoldDB" id="A0A9X1WKZ7"/>
<dbReference type="FunFam" id="3.40.50.720:FF:000363">
    <property type="entry name" value="D-isomer specific 2-hydroxyacid dehydrogenase"/>
    <property type="match status" value="1"/>
</dbReference>
<keyword evidence="5" id="KW-1185">Reference proteome</keyword>
<evidence type="ECO:0000256" key="2">
    <source>
        <dbReference type="ARBA" id="ARBA00023027"/>
    </source>
</evidence>
<dbReference type="PANTHER" id="PTHR43333">
    <property type="entry name" value="2-HACID_DH_C DOMAIN-CONTAINING PROTEIN"/>
    <property type="match status" value="1"/>
</dbReference>
<dbReference type="GO" id="GO:0051287">
    <property type="term" value="F:NAD binding"/>
    <property type="evidence" value="ECO:0007669"/>
    <property type="project" value="InterPro"/>
</dbReference>
<keyword evidence="1" id="KW-0560">Oxidoreductase</keyword>
<comment type="caution">
    <text evidence="4">The sequence shown here is derived from an EMBL/GenBank/DDBJ whole genome shotgun (WGS) entry which is preliminary data.</text>
</comment>
<keyword evidence="2" id="KW-0520">NAD</keyword>
<name>A0A9X1WKZ7_9VIBR</name>
<dbReference type="Pfam" id="PF02826">
    <property type="entry name" value="2-Hacid_dh_C"/>
    <property type="match status" value="1"/>
</dbReference>
<dbReference type="EMBL" id="JAJNNZ010000022">
    <property type="protein sequence ID" value="MCJ2378764.1"/>
    <property type="molecule type" value="Genomic_DNA"/>
</dbReference>
<dbReference type="Gene3D" id="3.40.50.720">
    <property type="entry name" value="NAD(P)-binding Rossmann-like Domain"/>
    <property type="match status" value="2"/>
</dbReference>
<dbReference type="InterPro" id="IPR006140">
    <property type="entry name" value="D-isomer_DH_NAD-bd"/>
</dbReference>
<evidence type="ECO:0000256" key="1">
    <source>
        <dbReference type="ARBA" id="ARBA00023002"/>
    </source>
</evidence>
<dbReference type="GO" id="GO:0016491">
    <property type="term" value="F:oxidoreductase activity"/>
    <property type="evidence" value="ECO:0007669"/>
    <property type="project" value="UniProtKB-KW"/>
</dbReference>
<gene>
    <name evidence="4" type="ORF">LNL84_18290</name>
</gene>
<dbReference type="CDD" id="cd05300">
    <property type="entry name" value="2-Hacid_dh_1"/>
    <property type="match status" value="1"/>
</dbReference>
<feature type="domain" description="D-isomer specific 2-hydroxyacid dehydrogenase NAD-binding" evidence="3">
    <location>
        <begin position="98"/>
        <end position="271"/>
    </location>
</feature>
<organism evidence="4 5">
    <name type="scientific">Vibrio gelatinilyticus</name>
    <dbReference type="NCBI Taxonomy" id="2893468"/>
    <lineage>
        <taxon>Bacteria</taxon>
        <taxon>Pseudomonadati</taxon>
        <taxon>Pseudomonadota</taxon>
        <taxon>Gammaproteobacteria</taxon>
        <taxon>Vibrionales</taxon>
        <taxon>Vibrionaceae</taxon>
        <taxon>Vibrio</taxon>
    </lineage>
</organism>
<dbReference type="SUPFAM" id="SSF51735">
    <property type="entry name" value="NAD(P)-binding Rossmann-fold domains"/>
    <property type="match status" value="1"/>
</dbReference>
<dbReference type="RefSeq" id="WP_244359178.1">
    <property type="nucleotide sequence ID" value="NZ_JAJNNZ010000022.1"/>
</dbReference>
<dbReference type="PANTHER" id="PTHR43333:SF1">
    <property type="entry name" value="D-ISOMER SPECIFIC 2-HYDROXYACID DEHYDROGENASE NAD-BINDING DOMAIN-CONTAINING PROTEIN"/>
    <property type="match status" value="1"/>
</dbReference>
<evidence type="ECO:0000313" key="4">
    <source>
        <dbReference type="EMBL" id="MCJ2378764.1"/>
    </source>
</evidence>
<reference evidence="4" key="1">
    <citation type="submission" date="2021-11" db="EMBL/GenBank/DDBJ databases">
        <title>Vibrio ZSDE26 sp. nov. and Vibrio ZSDZ34 sp. nov., isolated from coastal seawater in Qingdao.</title>
        <authorList>
            <person name="Zhang P."/>
        </authorList>
    </citation>
    <scope>NUCLEOTIDE SEQUENCE</scope>
    <source>
        <strain evidence="4">ZSDZ34</strain>
    </source>
</reference>
<accession>A0A9X1WKZ7</accession>
<dbReference type="SUPFAM" id="SSF52283">
    <property type="entry name" value="Formate/glycerate dehydrogenase catalytic domain-like"/>
    <property type="match status" value="1"/>
</dbReference>
<dbReference type="InterPro" id="IPR036291">
    <property type="entry name" value="NAD(P)-bd_dom_sf"/>
</dbReference>
<protein>
    <submittedName>
        <fullName evidence="4">D-2-hydroxyacid dehydrogenase</fullName>
    </submittedName>
</protein>
<sequence>MTGFKVALHTENNALYQKLLMQQNLPDLQICEDASQATIVLAAPPLLAPNLSHYPNVEWVQSTYAGIDALTADELNKNYQLTNVKGIFGQQIAEYVLGYSIAHYRHFSLYREQQTNRDWQPHRYQSLSSKTMVIFGTGSIGQHLAKSAKALNIRAIGVNRTGIPAKACEFTDVFHINEAARAVKQADIIVNTLPNTAQTANLFDAALFSNCQGALFFNVGRGQSVDSAALLAALEAGQLEHAFLDVFINEPISQECPYWHHPQVTVTPHVAAISFPEQVIEIFVENYLRWRDGFQLQNRIDFDRGY</sequence>
<evidence type="ECO:0000313" key="5">
    <source>
        <dbReference type="Proteomes" id="UP001139488"/>
    </source>
</evidence>
<proteinExistence type="predicted"/>